<dbReference type="AlphaFoldDB" id="A0A6A6MMR6"/>
<name>A0A6A6MMR6_HEVBR</name>
<dbReference type="PANTHER" id="PTHR47481:SF21">
    <property type="entry name" value="BASIC-LEUCINE ZIPPER TRANSCRIPTION FACTOR Q-RELATED"/>
    <property type="match status" value="1"/>
</dbReference>
<reference evidence="1 2" key="1">
    <citation type="journal article" date="2020" name="Mol. Plant">
        <title>The Chromosome-Based Rubber Tree Genome Provides New Insights into Spurge Genome Evolution and Rubber Biosynthesis.</title>
        <authorList>
            <person name="Liu J."/>
            <person name="Shi C."/>
            <person name="Shi C.C."/>
            <person name="Li W."/>
            <person name="Zhang Q.J."/>
            <person name="Zhang Y."/>
            <person name="Li K."/>
            <person name="Lu H.F."/>
            <person name="Shi C."/>
            <person name="Zhu S.T."/>
            <person name="Xiao Z.Y."/>
            <person name="Nan H."/>
            <person name="Yue Y."/>
            <person name="Zhu X.G."/>
            <person name="Wu Y."/>
            <person name="Hong X.N."/>
            <person name="Fan G.Y."/>
            <person name="Tong Y."/>
            <person name="Zhang D."/>
            <person name="Mao C.L."/>
            <person name="Liu Y.L."/>
            <person name="Hao S.J."/>
            <person name="Liu W.Q."/>
            <person name="Lv M.Q."/>
            <person name="Zhang H.B."/>
            <person name="Liu Y."/>
            <person name="Hu-Tang G.R."/>
            <person name="Wang J.P."/>
            <person name="Wang J.H."/>
            <person name="Sun Y.H."/>
            <person name="Ni S.B."/>
            <person name="Chen W.B."/>
            <person name="Zhang X.C."/>
            <person name="Jiao Y.N."/>
            <person name="Eichler E.E."/>
            <person name="Li G.H."/>
            <person name="Liu X."/>
            <person name="Gao L.Z."/>
        </authorList>
    </citation>
    <scope>NUCLEOTIDE SEQUENCE [LARGE SCALE GENOMIC DNA]</scope>
    <source>
        <strain evidence="2">cv. GT1</strain>
        <tissue evidence="1">Leaf</tissue>
    </source>
</reference>
<dbReference type="PANTHER" id="PTHR47481">
    <property type="match status" value="1"/>
</dbReference>
<evidence type="ECO:0008006" key="3">
    <source>
        <dbReference type="Google" id="ProtNLM"/>
    </source>
</evidence>
<evidence type="ECO:0000313" key="1">
    <source>
        <dbReference type="EMBL" id="KAF2313643.1"/>
    </source>
</evidence>
<dbReference type="EMBL" id="JAAGAX010000005">
    <property type="protein sequence ID" value="KAF2313643.1"/>
    <property type="molecule type" value="Genomic_DNA"/>
</dbReference>
<organism evidence="1 2">
    <name type="scientific">Hevea brasiliensis</name>
    <name type="common">Para rubber tree</name>
    <name type="synonym">Siphonia brasiliensis</name>
    <dbReference type="NCBI Taxonomy" id="3981"/>
    <lineage>
        <taxon>Eukaryota</taxon>
        <taxon>Viridiplantae</taxon>
        <taxon>Streptophyta</taxon>
        <taxon>Embryophyta</taxon>
        <taxon>Tracheophyta</taxon>
        <taxon>Spermatophyta</taxon>
        <taxon>Magnoliopsida</taxon>
        <taxon>eudicotyledons</taxon>
        <taxon>Gunneridae</taxon>
        <taxon>Pentapetalae</taxon>
        <taxon>rosids</taxon>
        <taxon>fabids</taxon>
        <taxon>Malpighiales</taxon>
        <taxon>Euphorbiaceae</taxon>
        <taxon>Crotonoideae</taxon>
        <taxon>Micrandreae</taxon>
        <taxon>Hevea</taxon>
    </lineage>
</organism>
<comment type="caution">
    <text evidence="1">The sequence shown here is derived from an EMBL/GenBank/DDBJ whole genome shotgun (WGS) entry which is preliminary data.</text>
</comment>
<protein>
    <recommendedName>
        <fullName evidence="3">Retrotransposon Copia-like N-terminal domain-containing protein</fullName>
    </recommendedName>
</protein>
<keyword evidence="2" id="KW-1185">Reference proteome</keyword>
<dbReference type="Proteomes" id="UP000467840">
    <property type="component" value="Chromosome 15"/>
</dbReference>
<gene>
    <name evidence="1" type="ORF">GH714_012560</name>
</gene>
<sequence length="153" mass="16841">MALSSTSNITHTSGKSLVAINGTQLPLKFSAQNYSTWHAQITPLLQGHNLMGYVTGTIICPPTHVEKNGTHISNPDYEFWECQDQLILAAIIASVSFSFMNTIADSKTSAEAWNKLQLLNIFSLSNPLRKNSSCVAVPYMMLISSFMSWVELA</sequence>
<evidence type="ECO:0000313" key="2">
    <source>
        <dbReference type="Proteomes" id="UP000467840"/>
    </source>
</evidence>
<proteinExistence type="predicted"/>
<accession>A0A6A6MMR6</accession>